<keyword evidence="4 7" id="KW-0418">Kinase</keyword>
<proteinExistence type="inferred from homology"/>
<evidence type="ECO:0000313" key="7">
    <source>
        <dbReference type="EMBL" id="GAA3764530.1"/>
    </source>
</evidence>
<feature type="domain" description="Carbohydrate kinase FGGY N-terminal" evidence="5">
    <location>
        <begin position="6"/>
        <end position="244"/>
    </location>
</feature>
<dbReference type="EMBL" id="BAABDD010000042">
    <property type="protein sequence ID" value="GAA3764530.1"/>
    <property type="molecule type" value="Genomic_DNA"/>
</dbReference>
<evidence type="ECO:0000256" key="1">
    <source>
        <dbReference type="ARBA" id="ARBA00009156"/>
    </source>
</evidence>
<dbReference type="InterPro" id="IPR018484">
    <property type="entry name" value="FGGY_N"/>
</dbReference>
<comment type="similarity">
    <text evidence="1">Belongs to the FGGY kinase family.</text>
</comment>
<dbReference type="SUPFAM" id="SSF53067">
    <property type="entry name" value="Actin-like ATPase domain"/>
    <property type="match status" value="2"/>
</dbReference>
<evidence type="ECO:0000313" key="8">
    <source>
        <dbReference type="Proteomes" id="UP001500908"/>
    </source>
</evidence>
<feature type="domain" description="Carbohydrate kinase FGGY C-terminal" evidence="6">
    <location>
        <begin position="256"/>
        <end position="434"/>
    </location>
</feature>
<dbReference type="InterPro" id="IPR043129">
    <property type="entry name" value="ATPase_NBD"/>
</dbReference>
<keyword evidence="8" id="KW-1185">Reference proteome</keyword>
<dbReference type="Gene3D" id="3.30.420.40">
    <property type="match status" value="2"/>
</dbReference>
<name>A0ABP7GIX4_9ACTN</name>
<accession>A0ABP7GIX4</accession>
<keyword evidence="2" id="KW-0859">Xylose metabolism</keyword>
<organism evidence="7 8">
    <name type="scientific">Salinactinospora qingdaonensis</name>
    <dbReference type="NCBI Taxonomy" id="702744"/>
    <lineage>
        <taxon>Bacteria</taxon>
        <taxon>Bacillati</taxon>
        <taxon>Actinomycetota</taxon>
        <taxon>Actinomycetes</taxon>
        <taxon>Streptosporangiales</taxon>
        <taxon>Nocardiopsidaceae</taxon>
        <taxon>Salinactinospora</taxon>
    </lineage>
</organism>
<gene>
    <name evidence="7" type="ORF">GCM10022402_47150</name>
</gene>
<keyword evidence="2" id="KW-0119">Carbohydrate metabolism</keyword>
<evidence type="ECO:0000256" key="3">
    <source>
        <dbReference type="ARBA" id="ARBA00022679"/>
    </source>
</evidence>
<evidence type="ECO:0000256" key="4">
    <source>
        <dbReference type="ARBA" id="ARBA00022777"/>
    </source>
</evidence>
<sequence length="471" mass="49071">MARAALIGLDLGTSGVKALVIALDGTQLGEADHPHPVVSPEPGWAETAPMAWWEAAVSAVRAARKQAGEVEITGIGVDGQMHGLVLTDADATPVRPALLWADQRAEEVMGRWTQLSAPQRARLANPLTPGMTGPLLRWVAEHEPESLHRSQWALLPKDWLRMRLTGRAVTDPSDASATLLWDMPEETWSQPALEACGVGAQLLPPVAASASCAGSLSEAAATELGLPPGISVATGTGDTPAAVLAGGLAPGQAQITVGSGAQIVVPVAEPTPAPGVHVYRTADDSGWYRMAAVQNAGLALEWLTTLLAATWDELYASVEYGRPGADGVTFVPHLTGERTPILDASATGSLLGLRLGTDRAALLRAGVEGVALSLRHAATALAGGLPDQVRLAGGGSHHPAFRRLLADVLNVELHPIRLRSASALGAAILAARAAGLDDPHVQPEHEAPVLPGERAAAYDEIFQNYLDSVRR</sequence>
<comment type="caution">
    <text evidence="7">The sequence shown here is derived from an EMBL/GenBank/DDBJ whole genome shotgun (WGS) entry which is preliminary data.</text>
</comment>
<dbReference type="CDD" id="cd07808">
    <property type="entry name" value="ASKHA_NBD_FGGY_EcXK-like"/>
    <property type="match status" value="1"/>
</dbReference>
<evidence type="ECO:0000259" key="6">
    <source>
        <dbReference type="Pfam" id="PF02782"/>
    </source>
</evidence>
<dbReference type="Pfam" id="PF02782">
    <property type="entry name" value="FGGY_C"/>
    <property type="match status" value="1"/>
</dbReference>
<dbReference type="PANTHER" id="PTHR43095:SF5">
    <property type="entry name" value="XYLULOSE KINASE"/>
    <property type="match status" value="1"/>
</dbReference>
<dbReference type="Pfam" id="PF00370">
    <property type="entry name" value="FGGY_N"/>
    <property type="match status" value="1"/>
</dbReference>
<dbReference type="PIRSF" id="PIRSF000538">
    <property type="entry name" value="GlpK"/>
    <property type="match status" value="1"/>
</dbReference>
<evidence type="ECO:0000259" key="5">
    <source>
        <dbReference type="Pfam" id="PF00370"/>
    </source>
</evidence>
<dbReference type="InterPro" id="IPR000577">
    <property type="entry name" value="Carb_kinase_FGGY"/>
</dbReference>
<keyword evidence="3" id="KW-0808">Transferase</keyword>
<evidence type="ECO:0000256" key="2">
    <source>
        <dbReference type="ARBA" id="ARBA00022629"/>
    </source>
</evidence>
<dbReference type="Proteomes" id="UP001500908">
    <property type="component" value="Unassembled WGS sequence"/>
</dbReference>
<protein>
    <submittedName>
        <fullName evidence="7">FGGY family carbohydrate kinase</fullName>
    </submittedName>
</protein>
<dbReference type="InterPro" id="IPR018485">
    <property type="entry name" value="FGGY_C"/>
</dbReference>
<dbReference type="GO" id="GO:0016301">
    <property type="term" value="F:kinase activity"/>
    <property type="evidence" value="ECO:0007669"/>
    <property type="project" value="UniProtKB-KW"/>
</dbReference>
<reference evidence="8" key="1">
    <citation type="journal article" date="2019" name="Int. J. Syst. Evol. Microbiol.">
        <title>The Global Catalogue of Microorganisms (GCM) 10K type strain sequencing project: providing services to taxonomists for standard genome sequencing and annotation.</title>
        <authorList>
            <consortium name="The Broad Institute Genomics Platform"/>
            <consortium name="The Broad Institute Genome Sequencing Center for Infectious Disease"/>
            <person name="Wu L."/>
            <person name="Ma J."/>
        </authorList>
    </citation>
    <scope>NUCLEOTIDE SEQUENCE [LARGE SCALE GENOMIC DNA]</scope>
    <source>
        <strain evidence="8">JCM 17137</strain>
    </source>
</reference>
<dbReference type="RefSeq" id="WP_344976696.1">
    <property type="nucleotide sequence ID" value="NZ_BAABDD010000042.1"/>
</dbReference>
<dbReference type="PANTHER" id="PTHR43095">
    <property type="entry name" value="SUGAR KINASE"/>
    <property type="match status" value="1"/>
</dbReference>
<dbReference type="InterPro" id="IPR050406">
    <property type="entry name" value="FGGY_Carb_Kinase"/>
</dbReference>